<feature type="coiled-coil region" evidence="1">
    <location>
        <begin position="21"/>
        <end position="48"/>
    </location>
</feature>
<gene>
    <name evidence="3" type="ORF">LCMiAC02_04930</name>
</gene>
<reference evidence="3" key="1">
    <citation type="journal article" date="2019" name="MBio">
        <title>Virus Genomes from Deep Sea Sediments Expand the Ocean Megavirome and Support Independent Origins of Viral Gigantism.</title>
        <authorList>
            <person name="Backstrom D."/>
            <person name="Yutin N."/>
            <person name="Jorgensen S.L."/>
            <person name="Dharamshi J."/>
            <person name="Homa F."/>
            <person name="Zaremba-Niedwiedzka K."/>
            <person name="Spang A."/>
            <person name="Wolf Y.I."/>
            <person name="Koonin E.V."/>
            <person name="Ettema T.J."/>
        </authorList>
    </citation>
    <scope>NUCLEOTIDE SEQUENCE</scope>
</reference>
<feature type="compositionally biased region" description="Acidic residues" evidence="2">
    <location>
        <begin position="162"/>
        <end position="173"/>
    </location>
</feature>
<dbReference type="EMBL" id="MK500419">
    <property type="protein sequence ID" value="QBK89398.1"/>
    <property type="molecule type" value="Genomic_DNA"/>
</dbReference>
<sequence length="173" mass="19636">MANKDSNAQVTLSAEHLDELKRQFVNQIEGARKRNIKLEEEINILKIERNAMNGVTPNNMITTDIVMTTYNDNSNVVAIFTKETNLNKLKEKYIIEIKSLATRNRALKKELKELEPEKTKSDKLKEVTETVNEDSESDGNGSEEEVDETVDEDIDNEKADEIVDADSDSEDSE</sequence>
<organism evidence="3">
    <name type="scientific">Mimivirus LCMiAC02</name>
    <dbReference type="NCBI Taxonomy" id="2506609"/>
    <lineage>
        <taxon>Viruses</taxon>
        <taxon>Varidnaviria</taxon>
        <taxon>Bamfordvirae</taxon>
        <taxon>Nucleocytoviricota</taxon>
        <taxon>Megaviricetes</taxon>
        <taxon>Imitervirales</taxon>
        <taxon>Mimiviridae</taxon>
        <taxon>Klosneuvirinae</taxon>
    </lineage>
</organism>
<evidence type="ECO:0000256" key="1">
    <source>
        <dbReference type="SAM" id="Coils"/>
    </source>
</evidence>
<name>A0A4P6VPA4_9VIRU</name>
<evidence type="ECO:0000256" key="2">
    <source>
        <dbReference type="SAM" id="MobiDB-lite"/>
    </source>
</evidence>
<protein>
    <submittedName>
        <fullName evidence="3">Uncharacterized protein</fullName>
    </submittedName>
</protein>
<accession>A0A4P6VPA4</accession>
<feature type="region of interest" description="Disordered" evidence="2">
    <location>
        <begin position="112"/>
        <end position="173"/>
    </location>
</feature>
<feature type="compositionally biased region" description="Acidic residues" evidence="2">
    <location>
        <begin position="131"/>
        <end position="155"/>
    </location>
</feature>
<proteinExistence type="predicted"/>
<evidence type="ECO:0000313" key="3">
    <source>
        <dbReference type="EMBL" id="QBK89398.1"/>
    </source>
</evidence>
<keyword evidence="1" id="KW-0175">Coiled coil</keyword>
<feature type="compositionally biased region" description="Basic and acidic residues" evidence="2">
    <location>
        <begin position="112"/>
        <end position="128"/>
    </location>
</feature>